<evidence type="ECO:0000313" key="11">
    <source>
        <dbReference type="EMBL" id="BBO92022.1"/>
    </source>
</evidence>
<keyword evidence="5 8" id="KW-0808">Transferase</keyword>
<dbReference type="InterPro" id="IPR022419">
    <property type="entry name" value="Porphobilin_deaminase_cofac_BS"/>
</dbReference>
<reference evidence="11 12" key="1">
    <citation type="submission" date="2019-11" db="EMBL/GenBank/DDBJ databases">
        <title>Comparative genomics of hydrocarbon-degrading Desulfosarcina strains.</title>
        <authorList>
            <person name="Watanabe M."/>
            <person name="Kojima H."/>
            <person name="Fukui M."/>
        </authorList>
    </citation>
    <scope>NUCLEOTIDE SEQUENCE [LARGE SCALE GENOMIC DNA]</scope>
    <source>
        <strain evidence="12">oXyS1</strain>
    </source>
</reference>
<evidence type="ECO:0000259" key="9">
    <source>
        <dbReference type="Pfam" id="PF01379"/>
    </source>
</evidence>
<feature type="domain" description="Porphobilinogen deaminase N-terminal" evidence="9">
    <location>
        <begin position="6"/>
        <end position="212"/>
    </location>
</feature>
<gene>
    <name evidence="8 11" type="primary">hemC</name>
    <name evidence="11" type="ORF">DSCOOX_52020</name>
</gene>
<accession>A0A5K8AH60</accession>
<name>A0A5K8AH60_9BACT</name>
<dbReference type="EMBL" id="AP021879">
    <property type="protein sequence ID" value="BBO92022.1"/>
    <property type="molecule type" value="Genomic_DNA"/>
</dbReference>
<dbReference type="CDD" id="cd13646">
    <property type="entry name" value="PBP2_EcHMBS_like"/>
    <property type="match status" value="1"/>
</dbReference>
<dbReference type="FunFam" id="3.40.190.10:FF:000005">
    <property type="entry name" value="Porphobilinogen deaminase"/>
    <property type="match status" value="1"/>
</dbReference>
<comment type="similarity">
    <text evidence="3 8">Belongs to the HMBS family.</text>
</comment>
<dbReference type="InterPro" id="IPR036803">
    <property type="entry name" value="Porphobilinogen_deaminase_C_sf"/>
</dbReference>
<keyword evidence="6 8" id="KW-0627">Porphyrin biosynthesis</keyword>
<comment type="pathway">
    <text evidence="2">Porphyrin-containing compound metabolism; protoporphyrin-IX biosynthesis; coproporphyrinogen-III from 5-aminolevulinate: step 2/4.</text>
</comment>
<dbReference type="InterPro" id="IPR000860">
    <property type="entry name" value="HemC"/>
</dbReference>
<dbReference type="GO" id="GO:0005737">
    <property type="term" value="C:cytoplasm"/>
    <property type="evidence" value="ECO:0007669"/>
    <property type="project" value="UniProtKB-UniRule"/>
</dbReference>
<evidence type="ECO:0000256" key="6">
    <source>
        <dbReference type="ARBA" id="ARBA00023244"/>
    </source>
</evidence>
<dbReference type="GO" id="GO:0004418">
    <property type="term" value="F:hydroxymethylbilane synthase activity"/>
    <property type="evidence" value="ECO:0007669"/>
    <property type="project" value="UniProtKB-UniRule"/>
</dbReference>
<evidence type="ECO:0000259" key="10">
    <source>
        <dbReference type="Pfam" id="PF03900"/>
    </source>
</evidence>
<comment type="catalytic activity">
    <reaction evidence="7 8">
        <text>4 porphobilinogen + H2O = hydroxymethylbilane + 4 NH4(+)</text>
        <dbReference type="Rhea" id="RHEA:13185"/>
        <dbReference type="ChEBI" id="CHEBI:15377"/>
        <dbReference type="ChEBI" id="CHEBI:28938"/>
        <dbReference type="ChEBI" id="CHEBI:57845"/>
        <dbReference type="ChEBI" id="CHEBI:58126"/>
        <dbReference type="EC" id="2.5.1.61"/>
    </reaction>
</comment>
<evidence type="ECO:0000256" key="8">
    <source>
        <dbReference type="HAMAP-Rule" id="MF_00260"/>
    </source>
</evidence>
<dbReference type="PANTHER" id="PTHR11557">
    <property type="entry name" value="PORPHOBILINOGEN DEAMINASE"/>
    <property type="match status" value="1"/>
</dbReference>
<dbReference type="PANTHER" id="PTHR11557:SF0">
    <property type="entry name" value="PORPHOBILINOGEN DEAMINASE"/>
    <property type="match status" value="1"/>
</dbReference>
<dbReference type="PRINTS" id="PR00151">
    <property type="entry name" value="PORPHBDMNASE"/>
</dbReference>
<proteinExistence type="inferred from homology"/>
<dbReference type="Gene3D" id="3.40.190.10">
    <property type="entry name" value="Periplasmic binding protein-like II"/>
    <property type="match status" value="2"/>
</dbReference>
<evidence type="ECO:0000256" key="5">
    <source>
        <dbReference type="ARBA" id="ARBA00022679"/>
    </source>
</evidence>
<keyword evidence="12" id="KW-1185">Reference proteome</keyword>
<comment type="cofactor">
    <cofactor evidence="8">
        <name>dipyrromethane</name>
        <dbReference type="ChEBI" id="CHEBI:60342"/>
    </cofactor>
    <text evidence="8">Binds 1 dipyrromethane group covalently.</text>
</comment>
<dbReference type="Gene3D" id="3.30.160.40">
    <property type="entry name" value="Porphobilinogen deaminase, C-terminal domain"/>
    <property type="match status" value="1"/>
</dbReference>
<evidence type="ECO:0000256" key="4">
    <source>
        <dbReference type="ARBA" id="ARBA00011245"/>
    </source>
</evidence>
<dbReference type="InterPro" id="IPR022417">
    <property type="entry name" value="Porphobilin_deaminase_N"/>
</dbReference>
<dbReference type="PIRSF" id="PIRSF001438">
    <property type="entry name" value="4pyrrol_synth_OHMeBilane_synth"/>
    <property type="match status" value="1"/>
</dbReference>
<dbReference type="AlphaFoldDB" id="A0A5K8AH60"/>
<dbReference type="Pfam" id="PF03900">
    <property type="entry name" value="Porphobil_deamC"/>
    <property type="match status" value="1"/>
</dbReference>
<evidence type="ECO:0000313" key="12">
    <source>
        <dbReference type="Proteomes" id="UP000422108"/>
    </source>
</evidence>
<dbReference type="PROSITE" id="PS00533">
    <property type="entry name" value="PORPHOBILINOGEN_DEAM"/>
    <property type="match status" value="1"/>
</dbReference>
<evidence type="ECO:0000256" key="2">
    <source>
        <dbReference type="ARBA" id="ARBA00004735"/>
    </source>
</evidence>
<comment type="function">
    <text evidence="1 8">Tetrapolymerization of the monopyrrole PBG into the hydroxymethylbilane pre-uroporphyrinogen in several discrete steps.</text>
</comment>
<dbReference type="SUPFAM" id="SSF53850">
    <property type="entry name" value="Periplasmic binding protein-like II"/>
    <property type="match status" value="1"/>
</dbReference>
<protein>
    <recommendedName>
        <fullName evidence="8">Porphobilinogen deaminase</fullName>
        <shortName evidence="8">PBG</shortName>
        <ecNumber evidence="8">2.5.1.61</ecNumber>
    </recommendedName>
    <alternativeName>
        <fullName evidence="8">Hydroxymethylbilane synthase</fullName>
        <shortName evidence="8">HMBS</shortName>
    </alternativeName>
    <alternativeName>
        <fullName evidence="8">Pre-uroporphyrinogen synthase</fullName>
    </alternativeName>
</protein>
<comment type="miscellaneous">
    <text evidence="8">The porphobilinogen subunits are added to the dipyrromethane group.</text>
</comment>
<dbReference type="UniPathway" id="UPA00251">
    <property type="reaction ID" value="UER00319"/>
</dbReference>
<dbReference type="EC" id="2.5.1.61" evidence="8"/>
<sequence length="313" mass="33193">MASATVTIGTRGSQLALWQAEWVKSAILANHPAIRVELAIIKTRGDKILDVPLAKVGGKGLFVKEIEEALLDGRIDLAVHSMKDMPADIPTGLCIGAIPKREEPRDVLITRSGDPLEALPQGARVGTSSLRRAAQLLHVRPDIRIVPLRGNLDTRLKKLETESLDAIVLAAAGVRRLGLADRITQVLDETVMLPAVGQGALCIETRTDDSRIGAVVGALDDPTTRQVVLGERAFLNRLEGGCQVPIAGHGHMDANGFTLTGLVCDVDGSRQIKQTRTGAPDQSEQIGLALAEALLAAGAGAILERLNEHAQSS</sequence>
<dbReference type="InterPro" id="IPR022418">
    <property type="entry name" value="Porphobilinogen_deaminase_C"/>
</dbReference>
<evidence type="ECO:0000256" key="1">
    <source>
        <dbReference type="ARBA" id="ARBA00002869"/>
    </source>
</evidence>
<organism evidence="11 12">
    <name type="scientific">Desulfosarcina ovata subsp. ovata</name>
    <dbReference type="NCBI Taxonomy" id="2752305"/>
    <lineage>
        <taxon>Bacteria</taxon>
        <taxon>Pseudomonadati</taxon>
        <taxon>Thermodesulfobacteriota</taxon>
        <taxon>Desulfobacteria</taxon>
        <taxon>Desulfobacterales</taxon>
        <taxon>Desulfosarcinaceae</taxon>
        <taxon>Desulfosarcina</taxon>
    </lineage>
</organism>
<feature type="domain" description="Porphobilinogen deaminase C-terminal" evidence="10">
    <location>
        <begin position="228"/>
        <end position="295"/>
    </location>
</feature>
<evidence type="ECO:0000256" key="3">
    <source>
        <dbReference type="ARBA" id="ARBA00005638"/>
    </source>
</evidence>
<dbReference type="FunFam" id="3.40.190.10:FF:000004">
    <property type="entry name" value="Porphobilinogen deaminase"/>
    <property type="match status" value="1"/>
</dbReference>
<dbReference type="NCBIfam" id="TIGR00212">
    <property type="entry name" value="hemC"/>
    <property type="match status" value="1"/>
</dbReference>
<comment type="subunit">
    <text evidence="4 8">Monomer.</text>
</comment>
<feature type="modified residue" description="S-(dipyrrolylmethanemethyl)cysteine" evidence="8">
    <location>
        <position position="242"/>
    </location>
</feature>
<dbReference type="Proteomes" id="UP000422108">
    <property type="component" value="Chromosome"/>
</dbReference>
<evidence type="ECO:0000256" key="7">
    <source>
        <dbReference type="ARBA" id="ARBA00048169"/>
    </source>
</evidence>
<dbReference type="Pfam" id="PF01379">
    <property type="entry name" value="Porphobil_deam"/>
    <property type="match status" value="1"/>
</dbReference>
<dbReference type="HAMAP" id="MF_00260">
    <property type="entry name" value="Porphobil_deam"/>
    <property type="match status" value="1"/>
</dbReference>
<dbReference type="SUPFAM" id="SSF54782">
    <property type="entry name" value="Porphobilinogen deaminase (hydroxymethylbilane synthase), C-terminal domain"/>
    <property type="match status" value="1"/>
</dbReference>
<dbReference type="GO" id="GO:0006782">
    <property type="term" value="P:protoporphyrinogen IX biosynthetic process"/>
    <property type="evidence" value="ECO:0007669"/>
    <property type="project" value="UniProtKB-UniRule"/>
</dbReference>